<dbReference type="RefSeq" id="WP_146957028.1">
    <property type="nucleotide sequence ID" value="NZ_CP042467.1"/>
</dbReference>
<evidence type="ECO:0000313" key="3">
    <source>
        <dbReference type="Proteomes" id="UP000321595"/>
    </source>
</evidence>
<evidence type="ECO:0000256" key="1">
    <source>
        <dbReference type="SAM" id="MobiDB-lite"/>
    </source>
</evidence>
<feature type="region of interest" description="Disordered" evidence="1">
    <location>
        <begin position="19"/>
        <end position="52"/>
    </location>
</feature>
<evidence type="ECO:0000313" key="2">
    <source>
        <dbReference type="EMBL" id="QED25982.1"/>
    </source>
</evidence>
<evidence type="ECO:0008006" key="4">
    <source>
        <dbReference type="Google" id="ProtNLM"/>
    </source>
</evidence>
<dbReference type="EMBL" id="CP042467">
    <property type="protein sequence ID" value="QED25982.1"/>
    <property type="molecule type" value="Genomic_DNA"/>
</dbReference>
<gene>
    <name evidence="2" type="ORF">FRD01_01645</name>
</gene>
<sequence length="268" mass="28233">MKKLCLVAALALMIGCGEDESPSNNANNTSSNNGQTTETNNSTTNNGDSGVDNSGITYQDSYQLIFDTMAFDEDSLAKSLNGLLAQNFDQSLEFPIIVLVDLKSIDPDGGTLEIRGGSGLKTETDGEYIWDPEGDDSYDAGTLGSANGRVEGVLQTLNFVATLVTETGTTKMPIPIRQLEFSGNMQLSEDGSTGSIANGRMSGYLTKEDGDAAQVVIVPGGTPISITDLFKEDKLNYDSASGELVAAGEGDSWLLNASFTAKPVVIVE</sequence>
<keyword evidence="3" id="KW-1185">Reference proteome</keyword>
<dbReference type="PROSITE" id="PS51257">
    <property type="entry name" value="PROKAR_LIPOPROTEIN"/>
    <property type="match status" value="1"/>
</dbReference>
<dbReference type="AlphaFoldDB" id="A0A5B8XJM7"/>
<reference evidence="2 3" key="1">
    <citation type="submission" date="2019-08" db="EMBL/GenBank/DDBJ databases">
        <authorList>
            <person name="Liang Q."/>
        </authorList>
    </citation>
    <scope>NUCLEOTIDE SEQUENCE [LARGE SCALE GENOMIC DNA]</scope>
    <source>
        <strain evidence="2 3">V1718</strain>
    </source>
</reference>
<accession>A0A5B8XJM7</accession>
<dbReference type="KEGG" id="bbae:FRD01_01645"/>
<dbReference type="Proteomes" id="UP000321595">
    <property type="component" value="Chromosome"/>
</dbReference>
<dbReference type="OrthoDB" id="5500958at2"/>
<proteinExistence type="predicted"/>
<organism evidence="2 3">
    <name type="scientific">Microvenator marinus</name>
    <dbReference type="NCBI Taxonomy" id="2600177"/>
    <lineage>
        <taxon>Bacteria</taxon>
        <taxon>Deltaproteobacteria</taxon>
        <taxon>Bradymonadales</taxon>
        <taxon>Microvenatoraceae</taxon>
        <taxon>Microvenator</taxon>
    </lineage>
</organism>
<name>A0A5B8XJM7_9DELT</name>
<protein>
    <recommendedName>
        <fullName evidence="4">Lipoprotein</fullName>
    </recommendedName>
</protein>
<feature type="compositionally biased region" description="Low complexity" evidence="1">
    <location>
        <begin position="22"/>
        <end position="50"/>
    </location>
</feature>